<accession>G4QAR0</accession>
<feature type="region of interest" description="Disordered" evidence="11">
    <location>
        <begin position="896"/>
        <end position="928"/>
    </location>
</feature>
<evidence type="ECO:0000256" key="2">
    <source>
        <dbReference type="ARBA" id="ARBA00004442"/>
    </source>
</evidence>
<feature type="region of interest" description="Disordered" evidence="11">
    <location>
        <begin position="261"/>
        <end position="354"/>
    </location>
</feature>
<dbReference type="KEGG" id="tas:TASI_0596"/>
<reference evidence="15 16" key="2">
    <citation type="journal article" date="2012" name="PLoS ONE">
        <title>Genomic characterization of the taylorella genus.</title>
        <authorList>
            <person name="Hebert L."/>
            <person name="Moumen B."/>
            <person name="Pons N."/>
            <person name="Duquesne F."/>
            <person name="Breuil M.F."/>
            <person name="Goux D."/>
            <person name="Batto J.M."/>
            <person name="Laugier C."/>
            <person name="Renault P."/>
            <person name="Petry S."/>
        </authorList>
    </citation>
    <scope>NUCLEOTIDE SEQUENCE [LARGE SCALE GENOMIC DNA]</scope>
    <source>
        <strain evidence="15 16">MCE3</strain>
    </source>
</reference>
<evidence type="ECO:0000256" key="3">
    <source>
        <dbReference type="ARBA" id="ARBA00005848"/>
    </source>
</evidence>
<protein>
    <submittedName>
        <fullName evidence="15">Uncharacterized protein</fullName>
    </submittedName>
</protein>
<evidence type="ECO:0000256" key="5">
    <source>
        <dbReference type="ARBA" id="ARBA00022452"/>
    </source>
</evidence>
<dbReference type="EMBL" id="CP003059">
    <property type="protein sequence ID" value="AEP36370.1"/>
    <property type="molecule type" value="Genomic_DNA"/>
</dbReference>
<feature type="compositionally biased region" description="Low complexity" evidence="11">
    <location>
        <begin position="314"/>
        <end position="324"/>
    </location>
</feature>
<organism evidence="15 16">
    <name type="scientific">Taylorella asinigenitalis (strain MCE3)</name>
    <dbReference type="NCBI Taxonomy" id="1008459"/>
    <lineage>
        <taxon>Bacteria</taxon>
        <taxon>Pseudomonadati</taxon>
        <taxon>Pseudomonadota</taxon>
        <taxon>Betaproteobacteria</taxon>
        <taxon>Burkholderiales</taxon>
        <taxon>Alcaligenaceae</taxon>
        <taxon>Taylorella</taxon>
    </lineage>
</organism>
<dbReference type="Proteomes" id="UP000009284">
    <property type="component" value="Chromosome"/>
</dbReference>
<sequence>MNKIYKSLFNSLTRTWVAVPEISKNHASGKSCKSRKLVTAAVGVAITVGSLVGQFALMDEAEAINWTHWRCGALIGGDGKLSTAYLCGGDHDESGNSIPMIINTAVGFNHNGTNTTAHHITGFGYANRFYQHIGVGIGGRNEIHSLGSVALGYQSVADRDYLGPDNGNTFNPASKVYLYNSPMVRQTIRGKMGAFSVGLRDIIRKGPDGRLYRYSGVTRQIINVAPGRQWSDAVNVAQLLAVENALKKYVDDNVTEIEKQLDNPIDKPDYTGNENHNGSTGDDKPDSNGVVGGEIPGPNDQPVLIDPSDNPGHDNPGGNTAGPDNPDDPNNPDSPFNPNNPSGPGDNPNSGVTVAGGGVAFKFKGNTGLDATSPKANSVVHIKGADAKDGETLKEEDFDDGENILTKLEKFNNDLILRIKLRKNFNPQSITVGKGVPGTPGADGVNGEIKVINKIDKETVVVKGDEKNGGVIEIYGPNGKDGRDGTNGKDVESGLTLANDGITFNNIPGTKSDPNGEVDGKGDSSLSMTADTSDENNKTPGTLDNGEGKPVTPRLVYTDPNNNNEKVFVATMNDGFRFGANTGETDKNPLATKLNSTVEIKGKDLAEGADTETLWNDEFDQGENIMTRVEEEDGKTIIRVAMRKEIATNTVNSTTVNTNTIVVGKGDPGTPGADGQPGEPGKNGVNGEIKVINKIDKETVVVKGDEENGGVIELYGPNGKDGRDGKDGKPGEPGLTLTSKDITFHNIPGTKGKDGKDGTGSSSLSMDAKDTTPTLNDKEGEPKTPRIVYTDPNNPDEKVEVATMKDGLIFSGDNGDTKLKNKLNTELKLVGGADINNVSENNISVAAVPATDENPTNEIKVRLSKDLKGLNSAQFVNGTHETIIKPEGIVISKVVPAENDSNGSNGGSDSGSDGGDSTGSGNGATVTKPVVEINENGLDLKGEGSITGLKPSSDPNSATTLGQVQGIVSNSEVKQWRNTRESTATAVAMANLPQAYVPGKSMVAIAGGNHEGKAAVAVGISTISSSGKWVLKGSMAKSKSKFSAGVGVGYQW</sequence>
<feature type="region of interest" description="Disordered" evidence="11">
    <location>
        <begin position="503"/>
        <end position="551"/>
    </location>
</feature>
<proteinExistence type="inferred from homology"/>
<feature type="domain" description="Trimeric autotransporter adhesin YadA-like stalk" evidence="13">
    <location>
        <begin position="220"/>
        <end position="253"/>
    </location>
</feature>
<evidence type="ECO:0000256" key="6">
    <source>
        <dbReference type="ARBA" id="ARBA00022692"/>
    </source>
</evidence>
<dbReference type="Gene3D" id="2.150.10.10">
    <property type="entry name" value="Serralysin-like metalloprotease, C-terminal"/>
    <property type="match status" value="1"/>
</dbReference>
<dbReference type="GO" id="GO:0015031">
    <property type="term" value="P:protein transport"/>
    <property type="evidence" value="ECO:0007669"/>
    <property type="project" value="UniProtKB-KW"/>
</dbReference>
<name>G4QAR0_TAYAM</name>
<evidence type="ECO:0000313" key="16">
    <source>
        <dbReference type="Proteomes" id="UP000009284"/>
    </source>
</evidence>
<keyword evidence="7" id="KW-0732">Signal</keyword>
<evidence type="ECO:0000256" key="4">
    <source>
        <dbReference type="ARBA" id="ARBA00022448"/>
    </source>
</evidence>
<evidence type="ECO:0000256" key="8">
    <source>
        <dbReference type="ARBA" id="ARBA00022927"/>
    </source>
</evidence>
<reference key="1">
    <citation type="submission" date="2011-09" db="EMBL/GenBank/DDBJ databases">
        <title>Genomic characterization of the Taylorella genus.</title>
        <authorList>
            <person name="Hebert L."/>
            <person name="Moumen B."/>
            <person name="Pons N."/>
            <person name="Duquesne F."/>
            <person name="Breuil M.-F."/>
            <person name="Goux D."/>
            <person name="Batto J.-M."/>
            <person name="Renault P."/>
            <person name="Laugier C."/>
            <person name="Petry S."/>
        </authorList>
    </citation>
    <scope>NUCLEOTIDE SEQUENCE</scope>
    <source>
        <strain>MCE3</strain>
    </source>
</reference>
<feature type="compositionally biased region" description="Polar residues" evidence="11">
    <location>
        <begin position="503"/>
        <end position="513"/>
    </location>
</feature>
<evidence type="ECO:0000259" key="14">
    <source>
        <dbReference type="Pfam" id="PF13018"/>
    </source>
</evidence>
<dbReference type="SUPFAM" id="SSF101967">
    <property type="entry name" value="Adhesin YadA, collagen-binding domain"/>
    <property type="match status" value="1"/>
</dbReference>
<dbReference type="AlphaFoldDB" id="G4QAR0"/>
<dbReference type="SUPFAM" id="SSF54523">
    <property type="entry name" value="Pili subunits"/>
    <property type="match status" value="1"/>
</dbReference>
<evidence type="ECO:0000256" key="10">
    <source>
        <dbReference type="ARBA" id="ARBA00023237"/>
    </source>
</evidence>
<dbReference type="InterPro" id="IPR005594">
    <property type="entry name" value="YadA_C"/>
</dbReference>
<feature type="domain" description="Trimeric autotransporter adhesin YadA-like C-terminal membrane anchor" evidence="12">
    <location>
        <begin position="993"/>
        <end position="1052"/>
    </location>
</feature>
<feature type="region of interest" description="Disordered" evidence="11">
    <location>
        <begin position="709"/>
        <end position="796"/>
    </location>
</feature>
<evidence type="ECO:0000313" key="15">
    <source>
        <dbReference type="EMBL" id="AEP36370.1"/>
    </source>
</evidence>
<keyword evidence="5" id="KW-1134">Transmembrane beta strand</keyword>
<keyword evidence="9" id="KW-0472">Membrane</keyword>
<dbReference type="GO" id="GO:0009986">
    <property type="term" value="C:cell surface"/>
    <property type="evidence" value="ECO:0007669"/>
    <property type="project" value="UniProtKB-SubCell"/>
</dbReference>
<evidence type="ECO:0000256" key="1">
    <source>
        <dbReference type="ARBA" id="ARBA00004241"/>
    </source>
</evidence>
<keyword evidence="16" id="KW-1185">Reference proteome</keyword>
<evidence type="ECO:0000259" key="13">
    <source>
        <dbReference type="Pfam" id="PF05662"/>
    </source>
</evidence>
<comment type="similarity">
    <text evidence="3">Belongs to the autotransporter-2 (AT-2) (TC 1.B.40) family.</text>
</comment>
<dbReference type="OrthoDB" id="1632057at2"/>
<evidence type="ECO:0000256" key="7">
    <source>
        <dbReference type="ARBA" id="ARBA00022729"/>
    </source>
</evidence>
<dbReference type="RefSeq" id="WP_014111267.1">
    <property type="nucleotide sequence ID" value="NC_016043.1"/>
</dbReference>
<feature type="region of interest" description="Disordered" evidence="11">
    <location>
        <begin position="665"/>
        <end position="687"/>
    </location>
</feature>
<keyword evidence="10" id="KW-0998">Cell outer membrane</keyword>
<evidence type="ECO:0000256" key="9">
    <source>
        <dbReference type="ARBA" id="ARBA00023136"/>
    </source>
</evidence>
<evidence type="ECO:0000256" key="11">
    <source>
        <dbReference type="SAM" id="MobiDB-lite"/>
    </source>
</evidence>
<keyword evidence="4" id="KW-0813">Transport</keyword>
<feature type="domain" description="ESPR" evidence="14">
    <location>
        <begin position="1"/>
        <end position="43"/>
    </location>
</feature>
<gene>
    <name evidence="15" type="ordered locus">TASI_0596</name>
</gene>
<dbReference type="Gene3D" id="3.30.1300.30">
    <property type="entry name" value="GSPII I/J protein-like"/>
    <property type="match status" value="1"/>
</dbReference>
<feature type="compositionally biased region" description="Gly residues" evidence="11">
    <location>
        <begin position="904"/>
        <end position="922"/>
    </location>
</feature>
<dbReference type="Pfam" id="PF13018">
    <property type="entry name" value="ESPR"/>
    <property type="match status" value="1"/>
</dbReference>
<feature type="compositionally biased region" description="Basic and acidic residues" evidence="11">
    <location>
        <begin position="720"/>
        <end position="730"/>
    </location>
</feature>
<dbReference type="GO" id="GO:0009279">
    <property type="term" value="C:cell outer membrane"/>
    <property type="evidence" value="ECO:0007669"/>
    <property type="project" value="UniProtKB-SubCell"/>
</dbReference>
<dbReference type="Pfam" id="PF05662">
    <property type="entry name" value="YadA_stalk"/>
    <property type="match status" value="1"/>
</dbReference>
<dbReference type="STRING" id="1008459.TASI_0596"/>
<dbReference type="Pfam" id="PF03895">
    <property type="entry name" value="YadA_anchor"/>
    <property type="match status" value="1"/>
</dbReference>
<keyword evidence="6" id="KW-0812">Transmembrane</keyword>
<dbReference type="HOGENOM" id="CLU_010705_0_0_4"/>
<dbReference type="InterPro" id="IPR024973">
    <property type="entry name" value="ESPR"/>
</dbReference>
<dbReference type="InterPro" id="IPR011049">
    <property type="entry name" value="Serralysin-like_metalloprot_C"/>
</dbReference>
<feature type="compositionally biased region" description="Low complexity" evidence="11">
    <location>
        <begin position="331"/>
        <end position="351"/>
    </location>
</feature>
<evidence type="ECO:0000259" key="12">
    <source>
        <dbReference type="Pfam" id="PF03895"/>
    </source>
</evidence>
<dbReference type="InterPro" id="IPR008635">
    <property type="entry name" value="Coiled_stalk_dom"/>
</dbReference>
<keyword evidence="8" id="KW-0653">Protein transport</keyword>
<dbReference type="InterPro" id="IPR045584">
    <property type="entry name" value="Pilin-like"/>
</dbReference>
<dbReference type="eggNOG" id="COG5295">
    <property type="taxonomic scope" value="Bacteria"/>
</dbReference>
<comment type="subcellular location">
    <subcellularLocation>
        <location evidence="2">Cell outer membrane</location>
    </subcellularLocation>
    <subcellularLocation>
        <location evidence="1">Cell surface</location>
    </subcellularLocation>
</comment>